<keyword evidence="4" id="KW-1185">Reference proteome</keyword>
<organism evidence="3 4">
    <name type="scientific">Emergomyces africanus</name>
    <dbReference type="NCBI Taxonomy" id="1955775"/>
    <lineage>
        <taxon>Eukaryota</taxon>
        <taxon>Fungi</taxon>
        <taxon>Dikarya</taxon>
        <taxon>Ascomycota</taxon>
        <taxon>Pezizomycotina</taxon>
        <taxon>Eurotiomycetes</taxon>
        <taxon>Eurotiomycetidae</taxon>
        <taxon>Onygenales</taxon>
        <taxon>Ajellomycetaceae</taxon>
        <taxon>Emergomyces</taxon>
    </lineage>
</organism>
<accession>A0A1B7P0I8</accession>
<dbReference type="AlphaFoldDB" id="A0A1B7P0I8"/>
<dbReference type="OrthoDB" id="4198732at2759"/>
<feature type="compositionally biased region" description="Basic and acidic residues" evidence="1">
    <location>
        <begin position="416"/>
        <end position="433"/>
    </location>
</feature>
<name>A0A1B7P0I8_9EURO</name>
<feature type="region of interest" description="Disordered" evidence="1">
    <location>
        <begin position="351"/>
        <end position="373"/>
    </location>
</feature>
<dbReference type="PANTHER" id="PTHR39611">
    <property type="entry name" value="HYDROXYPROLINE-RICH GLYCOPROTEIN DZ-HRGP-RELATED"/>
    <property type="match status" value="1"/>
</dbReference>
<proteinExistence type="predicted"/>
<dbReference type="InterPro" id="IPR055936">
    <property type="entry name" value="DUF7514"/>
</dbReference>
<reference evidence="3 4" key="1">
    <citation type="submission" date="2015-07" db="EMBL/GenBank/DDBJ databases">
        <title>Emmonsia species relationships and genome sequence.</title>
        <authorList>
            <person name="Cuomo C.A."/>
            <person name="Schwartz I.S."/>
            <person name="Kenyon C."/>
            <person name="de Hoog G.S."/>
            <person name="Govender N.P."/>
            <person name="Botha A."/>
            <person name="Moreno L."/>
            <person name="de Vries M."/>
            <person name="Munoz J.F."/>
            <person name="Stielow J.B."/>
        </authorList>
    </citation>
    <scope>NUCLEOTIDE SEQUENCE [LARGE SCALE GENOMIC DNA]</scope>
    <source>
        <strain evidence="3 4">CBS 136260</strain>
    </source>
</reference>
<feature type="domain" description="DUF7514" evidence="2">
    <location>
        <begin position="14"/>
        <end position="212"/>
    </location>
</feature>
<comment type="caution">
    <text evidence="3">The sequence shown here is derived from an EMBL/GenBank/DDBJ whole genome shotgun (WGS) entry which is preliminary data.</text>
</comment>
<gene>
    <name evidence="3" type="ORF">ACJ72_03103</name>
</gene>
<protein>
    <recommendedName>
        <fullName evidence="2">DUF7514 domain-containing protein</fullName>
    </recommendedName>
</protein>
<dbReference type="Proteomes" id="UP000091918">
    <property type="component" value="Unassembled WGS sequence"/>
</dbReference>
<feature type="compositionally biased region" description="Basic and acidic residues" evidence="1">
    <location>
        <begin position="351"/>
        <end position="365"/>
    </location>
</feature>
<evidence type="ECO:0000313" key="3">
    <source>
        <dbReference type="EMBL" id="OAX82546.1"/>
    </source>
</evidence>
<evidence type="ECO:0000259" key="2">
    <source>
        <dbReference type="Pfam" id="PF24355"/>
    </source>
</evidence>
<sequence>MVFVDTTVLFPWRPLFKNDGTPTGEMDDLLKVLAAHLFQPDQFQHSLFPPYLLQPDHNIVEATGGLMMPNNLRLYFQTTQPAHYPFPWEGKYYSRCQRLRTIADWDVLDVLRLQDEDLSRLYCNLRAEHHLVQPYNNHAPRIPGLTRNGFIILMTWLVRAYPREQYEMIHSLMYQRPILPENILAKWFPKDRNSIYFSERPNLVVRNRLENIITRYSGINVHKPPVKTMTITEPPPVSAGTAPHHHGGLFGGTTTATNRAIPGTPVLSSSNFSWGLQNHGPSIDLEERPQPHPIQLFGGSVHEDSQKAEVVNKQTNASHDDFDRYRQHRREPQQRLFPFCSSASRREGSKAVVEEAYDGKNDENQSGKGQRCSGAELHGCFRPRLSSAGLRTGHDGDIGDHLDVFRFLVEDEDEGKEGSHEQPRDEDRPRDRDNDDLDVFRYLVEDEGQQRVYDSRNGSEKDGDENRRWLERIQYGGQEVKCAVDFSEGSWTEVGYSH</sequence>
<evidence type="ECO:0000313" key="4">
    <source>
        <dbReference type="Proteomes" id="UP000091918"/>
    </source>
</evidence>
<dbReference type="STRING" id="1658172.A0A1B7P0I8"/>
<dbReference type="PANTHER" id="PTHR39611:SF1">
    <property type="entry name" value="HYDROXYPROLINE-RICH GLYCOPROTEIN DZ-HRGP"/>
    <property type="match status" value="1"/>
</dbReference>
<feature type="region of interest" description="Disordered" evidence="1">
    <location>
        <begin position="411"/>
        <end position="438"/>
    </location>
</feature>
<dbReference type="Pfam" id="PF24355">
    <property type="entry name" value="DUF7514"/>
    <property type="match status" value="1"/>
</dbReference>
<dbReference type="EMBL" id="LGUA01000290">
    <property type="protein sequence ID" value="OAX82546.1"/>
    <property type="molecule type" value="Genomic_DNA"/>
</dbReference>
<evidence type="ECO:0000256" key="1">
    <source>
        <dbReference type="SAM" id="MobiDB-lite"/>
    </source>
</evidence>